<dbReference type="KEGG" id="ruv:EC9_11580"/>
<dbReference type="AlphaFoldDB" id="A0A517LWJ9"/>
<feature type="domain" description="PDZ" evidence="4">
    <location>
        <begin position="254"/>
        <end position="327"/>
    </location>
</feature>
<dbReference type="Pfam" id="PF13365">
    <property type="entry name" value="Trypsin_2"/>
    <property type="match status" value="1"/>
</dbReference>
<keyword evidence="3" id="KW-0732">Signal</keyword>
<dbReference type="GO" id="GO:0006508">
    <property type="term" value="P:proteolysis"/>
    <property type="evidence" value="ECO:0007669"/>
    <property type="project" value="UniProtKB-KW"/>
</dbReference>
<name>A0A517LWJ9_9BACT</name>
<dbReference type="InterPro" id="IPR009003">
    <property type="entry name" value="Peptidase_S1_PA"/>
</dbReference>
<accession>A0A517LWJ9</accession>
<keyword evidence="6" id="KW-1185">Reference proteome</keyword>
<evidence type="ECO:0000256" key="2">
    <source>
        <dbReference type="ARBA" id="ARBA00022801"/>
    </source>
</evidence>
<dbReference type="InterPro" id="IPR036034">
    <property type="entry name" value="PDZ_sf"/>
</dbReference>
<evidence type="ECO:0000256" key="3">
    <source>
        <dbReference type="SAM" id="SignalP"/>
    </source>
</evidence>
<keyword evidence="2" id="KW-0378">Hydrolase</keyword>
<dbReference type="InterPro" id="IPR001940">
    <property type="entry name" value="Peptidase_S1C"/>
</dbReference>
<dbReference type="Pfam" id="PF17820">
    <property type="entry name" value="PDZ_6"/>
    <property type="match status" value="1"/>
</dbReference>
<dbReference type="InterPro" id="IPR041489">
    <property type="entry name" value="PDZ_6"/>
</dbReference>
<organism evidence="5 6">
    <name type="scientific">Rosistilla ulvae</name>
    <dbReference type="NCBI Taxonomy" id="1930277"/>
    <lineage>
        <taxon>Bacteria</taxon>
        <taxon>Pseudomonadati</taxon>
        <taxon>Planctomycetota</taxon>
        <taxon>Planctomycetia</taxon>
        <taxon>Pirellulales</taxon>
        <taxon>Pirellulaceae</taxon>
        <taxon>Rosistilla</taxon>
    </lineage>
</organism>
<dbReference type="OrthoDB" id="264239at2"/>
<gene>
    <name evidence="5" type="primary">hhoB_1</name>
    <name evidence="5" type="ORF">EC9_11580</name>
</gene>
<sequence length="336" mass="36171" precursor="true">MNNRIRCVTVALLATLVLNTALLQAQYPVKKTIQDARRKVVKVYGAGGLGGLEAYQSGFLVSPEGHIATAWSYVLDVDPVVILDDGRRFEAEVVGFEPQLELAVLKIEAGDLPYFAIREVPPTQAGQPVLAISNLFNIATGREPASVMQGYVAGVAELDARSGVFKSAYQGEVLILDLVANNPGAAGGALVTRGGELVGMLGKELRDARSGAWLNYALPATTLRPRLLAIVSGEAIVEPPKTELLARDKSHNFETLGMLMVPNVLDQTPAYVDAVVPRSPAAAAGLRPDDLILLVGKVRIENQDRLLEQLRSIDRRDPVSIVLQRGSEILSLRLVR</sequence>
<protein>
    <submittedName>
        <fullName evidence="5">Serine protease HhoB</fullName>
    </submittedName>
</protein>
<dbReference type="Proteomes" id="UP000319557">
    <property type="component" value="Chromosome"/>
</dbReference>
<keyword evidence="1 5" id="KW-0645">Protease</keyword>
<reference evidence="5 6" key="1">
    <citation type="submission" date="2019-02" db="EMBL/GenBank/DDBJ databases">
        <title>Deep-cultivation of Planctomycetes and their phenomic and genomic characterization uncovers novel biology.</title>
        <authorList>
            <person name="Wiegand S."/>
            <person name="Jogler M."/>
            <person name="Boedeker C."/>
            <person name="Pinto D."/>
            <person name="Vollmers J."/>
            <person name="Rivas-Marin E."/>
            <person name="Kohn T."/>
            <person name="Peeters S.H."/>
            <person name="Heuer A."/>
            <person name="Rast P."/>
            <person name="Oberbeckmann S."/>
            <person name="Bunk B."/>
            <person name="Jeske O."/>
            <person name="Meyerdierks A."/>
            <person name="Storesund J.E."/>
            <person name="Kallscheuer N."/>
            <person name="Luecker S."/>
            <person name="Lage O.M."/>
            <person name="Pohl T."/>
            <person name="Merkel B.J."/>
            <person name="Hornburger P."/>
            <person name="Mueller R.-W."/>
            <person name="Bruemmer F."/>
            <person name="Labrenz M."/>
            <person name="Spormann A.M."/>
            <person name="Op den Camp H."/>
            <person name="Overmann J."/>
            <person name="Amann R."/>
            <person name="Jetten M.S.M."/>
            <person name="Mascher T."/>
            <person name="Medema M.H."/>
            <person name="Devos D.P."/>
            <person name="Kaster A.-K."/>
            <person name="Ovreas L."/>
            <person name="Rohde M."/>
            <person name="Galperin M.Y."/>
            <person name="Jogler C."/>
        </authorList>
    </citation>
    <scope>NUCLEOTIDE SEQUENCE [LARGE SCALE GENOMIC DNA]</scope>
    <source>
        <strain evidence="5 6">EC9</strain>
    </source>
</reference>
<evidence type="ECO:0000313" key="5">
    <source>
        <dbReference type="EMBL" id="QDS86983.1"/>
    </source>
</evidence>
<evidence type="ECO:0000313" key="6">
    <source>
        <dbReference type="Proteomes" id="UP000319557"/>
    </source>
</evidence>
<dbReference type="SMART" id="SM00228">
    <property type="entry name" value="PDZ"/>
    <property type="match status" value="1"/>
</dbReference>
<feature type="signal peptide" evidence="3">
    <location>
        <begin position="1"/>
        <end position="25"/>
    </location>
</feature>
<dbReference type="EMBL" id="CP036261">
    <property type="protein sequence ID" value="QDS86983.1"/>
    <property type="molecule type" value="Genomic_DNA"/>
</dbReference>
<dbReference type="GO" id="GO:0004252">
    <property type="term" value="F:serine-type endopeptidase activity"/>
    <property type="evidence" value="ECO:0007669"/>
    <property type="project" value="InterPro"/>
</dbReference>
<dbReference type="SUPFAM" id="SSF50494">
    <property type="entry name" value="Trypsin-like serine proteases"/>
    <property type="match status" value="1"/>
</dbReference>
<evidence type="ECO:0000259" key="4">
    <source>
        <dbReference type="SMART" id="SM00228"/>
    </source>
</evidence>
<dbReference type="InterPro" id="IPR051201">
    <property type="entry name" value="Chloro_Bact_Ser_Proteases"/>
</dbReference>
<dbReference type="SUPFAM" id="SSF50156">
    <property type="entry name" value="PDZ domain-like"/>
    <property type="match status" value="1"/>
</dbReference>
<dbReference type="PRINTS" id="PR00834">
    <property type="entry name" value="PROTEASES2C"/>
</dbReference>
<evidence type="ECO:0000256" key="1">
    <source>
        <dbReference type="ARBA" id="ARBA00022670"/>
    </source>
</evidence>
<dbReference type="Gene3D" id="2.30.42.10">
    <property type="match status" value="1"/>
</dbReference>
<dbReference type="Gene3D" id="2.40.10.120">
    <property type="match status" value="1"/>
</dbReference>
<feature type="chain" id="PRO_5021826765" evidence="3">
    <location>
        <begin position="26"/>
        <end position="336"/>
    </location>
</feature>
<dbReference type="InterPro" id="IPR001478">
    <property type="entry name" value="PDZ"/>
</dbReference>
<dbReference type="RefSeq" id="WP_145343072.1">
    <property type="nucleotide sequence ID" value="NZ_CP036261.1"/>
</dbReference>
<dbReference type="PANTHER" id="PTHR43343">
    <property type="entry name" value="PEPTIDASE S12"/>
    <property type="match status" value="1"/>
</dbReference>
<dbReference type="PANTHER" id="PTHR43343:SF3">
    <property type="entry name" value="PROTEASE DO-LIKE 8, CHLOROPLASTIC"/>
    <property type="match status" value="1"/>
</dbReference>
<proteinExistence type="predicted"/>